<name>A0A7W9FXX8_9ACTN</name>
<protein>
    <submittedName>
        <fullName evidence="1">Uncharacterized protein</fullName>
    </submittedName>
</protein>
<dbReference type="AlphaFoldDB" id="A0A7W9FXX8"/>
<keyword evidence="2" id="KW-1185">Reference proteome</keyword>
<reference evidence="1 2" key="1">
    <citation type="submission" date="2020-08" db="EMBL/GenBank/DDBJ databases">
        <title>Sequencing the genomes of 1000 actinobacteria strains.</title>
        <authorList>
            <person name="Klenk H.-P."/>
        </authorList>
    </citation>
    <scope>NUCLEOTIDE SEQUENCE [LARGE SCALE GENOMIC DNA]</scope>
    <source>
        <strain evidence="1 2">DSM 45507</strain>
    </source>
</reference>
<sequence>MTEHYDEIHGFRSPGEFARFQEWLSAAIKNGDFEEIPVESRYGNIENFEERWFRDFTGVVWRLVSPEPPFMGVFLIVD</sequence>
<evidence type="ECO:0000313" key="2">
    <source>
        <dbReference type="Proteomes" id="UP000579153"/>
    </source>
</evidence>
<dbReference type="Proteomes" id="UP000579153">
    <property type="component" value="Unassembled WGS sequence"/>
</dbReference>
<accession>A0A7W9FXX8</accession>
<organism evidence="1 2">
    <name type="scientific">Nonomuraea jabiensis</name>
    <dbReference type="NCBI Taxonomy" id="882448"/>
    <lineage>
        <taxon>Bacteria</taxon>
        <taxon>Bacillati</taxon>
        <taxon>Actinomycetota</taxon>
        <taxon>Actinomycetes</taxon>
        <taxon>Streptosporangiales</taxon>
        <taxon>Streptosporangiaceae</taxon>
        <taxon>Nonomuraea</taxon>
    </lineage>
</organism>
<gene>
    <name evidence="1" type="ORF">HD596_000358</name>
</gene>
<dbReference type="EMBL" id="JACHMB010000001">
    <property type="protein sequence ID" value="MBB5773602.1"/>
    <property type="molecule type" value="Genomic_DNA"/>
</dbReference>
<comment type="caution">
    <text evidence="1">The sequence shown here is derived from an EMBL/GenBank/DDBJ whole genome shotgun (WGS) entry which is preliminary data.</text>
</comment>
<evidence type="ECO:0000313" key="1">
    <source>
        <dbReference type="EMBL" id="MBB5773602.1"/>
    </source>
</evidence>
<dbReference type="RefSeq" id="WP_185067564.1">
    <property type="nucleotide sequence ID" value="NZ_JACHMB010000001.1"/>
</dbReference>
<proteinExistence type="predicted"/>